<dbReference type="OrthoDB" id="9777385at2"/>
<evidence type="ECO:0000259" key="3">
    <source>
        <dbReference type="Pfam" id="PF07687"/>
    </source>
</evidence>
<dbReference type="NCBIfam" id="NF038260">
    <property type="entry name" value="ectoine_DoeB_2"/>
    <property type="match status" value="1"/>
</dbReference>
<evidence type="ECO:0000313" key="5">
    <source>
        <dbReference type="Proteomes" id="UP000202440"/>
    </source>
</evidence>
<feature type="domain" description="Peptidase M20 dimerisation" evidence="3">
    <location>
        <begin position="179"/>
        <end position="279"/>
    </location>
</feature>
<dbReference type="InterPro" id="IPR017439">
    <property type="entry name" value="Amidohydrolase"/>
</dbReference>
<dbReference type="PANTHER" id="PTHR11014">
    <property type="entry name" value="PEPTIDASE M20 FAMILY MEMBER"/>
    <property type="match status" value="1"/>
</dbReference>
<dbReference type="GO" id="GO:0046872">
    <property type="term" value="F:metal ion binding"/>
    <property type="evidence" value="ECO:0007669"/>
    <property type="project" value="UniProtKB-KW"/>
</dbReference>
<dbReference type="KEGG" id="bsan:CHH28_13045"/>
<gene>
    <name evidence="4" type="ORF">CHH28_13045</name>
</gene>
<dbReference type="InterPro" id="IPR002933">
    <property type="entry name" value="Peptidase_M20"/>
</dbReference>
<dbReference type="FunFam" id="3.30.70.360:FF:000001">
    <property type="entry name" value="N-acetyldiaminopimelate deacetylase"/>
    <property type="match status" value="1"/>
</dbReference>
<feature type="binding site" evidence="2">
    <location>
        <position position="159"/>
    </location>
    <ligand>
        <name>Mn(2+)</name>
        <dbReference type="ChEBI" id="CHEBI:29035"/>
        <label>2</label>
    </ligand>
</feature>
<name>A0A222FM01_9GAMM</name>
<keyword evidence="5" id="KW-1185">Reference proteome</keyword>
<dbReference type="CDD" id="cd03886">
    <property type="entry name" value="M20_Acy1"/>
    <property type="match status" value="1"/>
</dbReference>
<dbReference type="SUPFAM" id="SSF53187">
    <property type="entry name" value="Zn-dependent exopeptidases"/>
    <property type="match status" value="1"/>
</dbReference>
<keyword evidence="2" id="KW-0479">Metal-binding</keyword>
<keyword evidence="1" id="KW-0378">Hydrolase</keyword>
<dbReference type="SUPFAM" id="SSF55031">
    <property type="entry name" value="Bacterial exopeptidase dimerisation domain"/>
    <property type="match status" value="1"/>
</dbReference>
<proteinExistence type="predicted"/>
<dbReference type="NCBIfam" id="TIGR01891">
    <property type="entry name" value="amidohydrolases"/>
    <property type="match status" value="1"/>
</dbReference>
<keyword evidence="2" id="KW-0464">Manganese</keyword>
<evidence type="ECO:0000256" key="2">
    <source>
        <dbReference type="PIRSR" id="PIRSR005962-1"/>
    </source>
</evidence>
<dbReference type="PANTHER" id="PTHR11014:SF169">
    <property type="entry name" value="CLAN MH, FAMILY M20, PEPTIDASE T-LIKE METALLOPEPTIDASE"/>
    <property type="match status" value="1"/>
</dbReference>
<feature type="binding site" evidence="2">
    <location>
        <position position="99"/>
    </location>
    <ligand>
        <name>Mn(2+)</name>
        <dbReference type="ChEBI" id="CHEBI:29035"/>
        <label>2</label>
    </ligand>
</feature>
<dbReference type="GO" id="GO:0050118">
    <property type="term" value="F:N-acetyldiaminopimelate deacetylase activity"/>
    <property type="evidence" value="ECO:0007669"/>
    <property type="project" value="UniProtKB-ARBA"/>
</dbReference>
<dbReference type="GO" id="GO:0019877">
    <property type="term" value="P:diaminopimelate biosynthetic process"/>
    <property type="evidence" value="ECO:0007669"/>
    <property type="project" value="UniProtKB-ARBA"/>
</dbReference>
<dbReference type="Proteomes" id="UP000202440">
    <property type="component" value="Chromosome"/>
</dbReference>
<evidence type="ECO:0000256" key="1">
    <source>
        <dbReference type="ARBA" id="ARBA00022801"/>
    </source>
</evidence>
<dbReference type="PIRSF" id="PIRSF005962">
    <property type="entry name" value="Pept_M20D_amidohydro"/>
    <property type="match status" value="1"/>
</dbReference>
<reference evidence="4 5" key="1">
    <citation type="submission" date="2017-07" db="EMBL/GenBank/DDBJ databases">
        <title>Annotated genome sequence of Bacterioplanes sanyensis isolated from Red Sea.</title>
        <authorList>
            <person name="Rehman Z.U."/>
        </authorList>
    </citation>
    <scope>NUCLEOTIDE SEQUENCE [LARGE SCALE GENOMIC DNA]</scope>
    <source>
        <strain evidence="4 5">NV9</strain>
    </source>
</reference>
<dbReference type="InterPro" id="IPR036264">
    <property type="entry name" value="Bact_exopeptidase_dim_dom"/>
</dbReference>
<feature type="binding site" evidence="2">
    <location>
        <position position="135"/>
    </location>
    <ligand>
        <name>Mn(2+)</name>
        <dbReference type="ChEBI" id="CHEBI:29035"/>
        <label>2</label>
    </ligand>
</feature>
<organism evidence="4 5">
    <name type="scientific">Bacterioplanes sanyensis</name>
    <dbReference type="NCBI Taxonomy" id="1249553"/>
    <lineage>
        <taxon>Bacteria</taxon>
        <taxon>Pseudomonadati</taxon>
        <taxon>Pseudomonadota</taxon>
        <taxon>Gammaproteobacteria</taxon>
        <taxon>Oceanospirillales</taxon>
        <taxon>Oceanospirillaceae</taxon>
        <taxon>Bacterioplanes</taxon>
    </lineage>
</organism>
<dbReference type="Gene3D" id="3.40.630.10">
    <property type="entry name" value="Zn peptidases"/>
    <property type="match status" value="1"/>
</dbReference>
<protein>
    <submittedName>
        <fullName evidence="4">Peptidase M20</fullName>
    </submittedName>
</protein>
<dbReference type="AlphaFoldDB" id="A0A222FM01"/>
<evidence type="ECO:0000313" key="4">
    <source>
        <dbReference type="EMBL" id="ASP39544.1"/>
    </source>
</evidence>
<dbReference type="RefSeq" id="WP_094060722.1">
    <property type="nucleotide sequence ID" value="NZ_CP022530.1"/>
</dbReference>
<dbReference type="InterPro" id="IPR011650">
    <property type="entry name" value="Peptidase_M20_dimer"/>
</dbReference>
<dbReference type="Pfam" id="PF01546">
    <property type="entry name" value="Peptidase_M20"/>
    <property type="match status" value="1"/>
</dbReference>
<dbReference type="EMBL" id="CP022530">
    <property type="protein sequence ID" value="ASP39544.1"/>
    <property type="molecule type" value="Genomic_DNA"/>
</dbReference>
<accession>A0A222FM01</accession>
<feature type="binding site" evidence="2">
    <location>
        <position position="359"/>
    </location>
    <ligand>
        <name>Mn(2+)</name>
        <dbReference type="ChEBI" id="CHEBI:29035"/>
        <label>2</label>
    </ligand>
</feature>
<dbReference type="Pfam" id="PF07687">
    <property type="entry name" value="M20_dimer"/>
    <property type="match status" value="1"/>
</dbReference>
<sequence>MSNPQWARIIEQAIEFRHQLHQSPELTWQEEQTTRHIRERLDQLHIAWRECGRFGTVATLASDRPGRHVGLRGDIDALPIQEACDLSYKSQHDGKMHACGHDGHTATLWAAAAWLKQHEAELPGPVSFLFQPAEEGGHGAESMIEHGALDGLDVIFGWHNWPAMPFGQAVCPDGAVMSGNGTFFITVHGKGGHASQPELCKDPVVAAAAITLNLQQIISRQLPPQAAAVVNVSSIEAPSASTVIPQQAKLSGSIRLSDPSLRTRINEAIRQISEDTARAYGVTAEVVCEARYDATINHAEAANEFRQALALELGPDWHCNELAVPIMASEDFSYYLKHTPGAFALIGMHDQQAFQHPCHSPHYQFNDRLIAPVVRCFARFCRAPLPACD</sequence>
<dbReference type="Gene3D" id="3.30.70.360">
    <property type="match status" value="1"/>
</dbReference>
<feature type="binding site" evidence="2">
    <location>
        <position position="101"/>
    </location>
    <ligand>
        <name>Mn(2+)</name>
        <dbReference type="ChEBI" id="CHEBI:29035"/>
        <label>2</label>
    </ligand>
</feature>
<comment type="cofactor">
    <cofactor evidence="2">
        <name>Mn(2+)</name>
        <dbReference type="ChEBI" id="CHEBI:29035"/>
    </cofactor>
    <text evidence="2">The Mn(2+) ion enhances activity.</text>
</comment>